<protein>
    <submittedName>
        <fullName evidence="3">SAM-dependent methyltransferase, MidA family</fullName>
    </submittedName>
</protein>
<evidence type="ECO:0000256" key="2">
    <source>
        <dbReference type="ARBA" id="ARBA00022679"/>
    </source>
</evidence>
<name>A0A1M6NN43_9BACT</name>
<dbReference type="SUPFAM" id="SSF53335">
    <property type="entry name" value="S-adenosyl-L-methionine-dependent methyltransferases"/>
    <property type="match status" value="1"/>
</dbReference>
<dbReference type="GO" id="GO:0032259">
    <property type="term" value="P:methylation"/>
    <property type="evidence" value="ECO:0007669"/>
    <property type="project" value="UniProtKB-KW"/>
</dbReference>
<evidence type="ECO:0000313" key="4">
    <source>
        <dbReference type="Proteomes" id="UP000184510"/>
    </source>
</evidence>
<dbReference type="InterPro" id="IPR038375">
    <property type="entry name" value="NDUFAF7_sf"/>
</dbReference>
<dbReference type="Proteomes" id="UP000184510">
    <property type="component" value="Unassembled WGS sequence"/>
</dbReference>
<dbReference type="PANTHER" id="PTHR12049:SF7">
    <property type="entry name" value="PROTEIN ARGININE METHYLTRANSFERASE NDUFAF7, MITOCHONDRIAL"/>
    <property type="match status" value="1"/>
</dbReference>
<reference evidence="3 4" key="1">
    <citation type="submission" date="2016-11" db="EMBL/GenBank/DDBJ databases">
        <authorList>
            <person name="Jaros S."/>
            <person name="Januszkiewicz K."/>
            <person name="Wedrychowicz H."/>
        </authorList>
    </citation>
    <scope>NUCLEOTIDE SEQUENCE [LARGE SCALE GENOMIC DNA]</scope>
    <source>
        <strain evidence="3 4">DSM 18772</strain>
    </source>
</reference>
<evidence type="ECO:0000313" key="3">
    <source>
        <dbReference type="EMBL" id="SHJ96982.1"/>
    </source>
</evidence>
<keyword evidence="4" id="KW-1185">Reference proteome</keyword>
<gene>
    <name evidence="3" type="ORF">SAMN02745181_2906</name>
</gene>
<organism evidence="3 4">
    <name type="scientific">Rubritalea squalenifaciens DSM 18772</name>
    <dbReference type="NCBI Taxonomy" id="1123071"/>
    <lineage>
        <taxon>Bacteria</taxon>
        <taxon>Pseudomonadati</taxon>
        <taxon>Verrucomicrobiota</taxon>
        <taxon>Verrucomicrobiia</taxon>
        <taxon>Verrucomicrobiales</taxon>
        <taxon>Rubritaleaceae</taxon>
        <taxon>Rubritalea</taxon>
    </lineage>
</organism>
<dbReference type="InterPro" id="IPR029063">
    <property type="entry name" value="SAM-dependent_MTases_sf"/>
</dbReference>
<dbReference type="InterPro" id="IPR003788">
    <property type="entry name" value="NDUFAF7"/>
</dbReference>
<dbReference type="Pfam" id="PF02636">
    <property type="entry name" value="Methyltransf_28"/>
    <property type="match status" value="1"/>
</dbReference>
<sequence>MPSQLSESIAVRFDSFMQYALHHPSEGYYARKIKTVGPGGDFSTTATLSPILGRAIAARAIAWLKQNPGSFHLIEIGAGDGSLAKSVLNALPIPQRWKVHYHIVETSEPLTEQQKEKLNKHRVTWHDNVKAALSACRGRAVIFSNELVDAFPVRILCRKEGLWNELHVENGQESFHPCTSLPESSALQDDHPEDYRVEIHESYRDWMEDWLPAWHEGEIITIDYGDTYPEIYHRRPHGTIRAFLMHQLLDGPAIYQNVGMQDLTADVNFTDLMDWGNHCGLTTLSLVTQNEFLAPHATSTSLDHYLTHPDGPGSAFKVLIQAPS</sequence>
<proteinExistence type="predicted"/>
<dbReference type="PANTHER" id="PTHR12049">
    <property type="entry name" value="PROTEIN ARGININE METHYLTRANSFERASE NDUFAF7, MITOCHONDRIAL"/>
    <property type="match status" value="1"/>
</dbReference>
<dbReference type="EMBL" id="FQYR01000005">
    <property type="protein sequence ID" value="SHJ96982.1"/>
    <property type="molecule type" value="Genomic_DNA"/>
</dbReference>
<dbReference type="Gene3D" id="3.40.50.12710">
    <property type="match status" value="1"/>
</dbReference>
<keyword evidence="2 3" id="KW-0808">Transferase</keyword>
<accession>A0A1M6NN43</accession>
<dbReference type="AlphaFoldDB" id="A0A1M6NN43"/>
<evidence type="ECO:0000256" key="1">
    <source>
        <dbReference type="ARBA" id="ARBA00022603"/>
    </source>
</evidence>
<dbReference type="GO" id="GO:0035243">
    <property type="term" value="F:protein-arginine omega-N symmetric methyltransferase activity"/>
    <property type="evidence" value="ECO:0007669"/>
    <property type="project" value="TreeGrafter"/>
</dbReference>
<dbReference type="STRING" id="1123071.SAMN02745181_2906"/>
<keyword evidence="1 3" id="KW-0489">Methyltransferase</keyword>
<dbReference type="InParanoid" id="A0A1M6NN43"/>